<feature type="domain" description="C2H2-type" evidence="1">
    <location>
        <begin position="157"/>
        <end position="178"/>
    </location>
</feature>
<organism evidence="2 3">
    <name type="scientific">Zophobas morio</name>
    <dbReference type="NCBI Taxonomy" id="2755281"/>
    <lineage>
        <taxon>Eukaryota</taxon>
        <taxon>Metazoa</taxon>
        <taxon>Ecdysozoa</taxon>
        <taxon>Arthropoda</taxon>
        <taxon>Hexapoda</taxon>
        <taxon>Insecta</taxon>
        <taxon>Pterygota</taxon>
        <taxon>Neoptera</taxon>
        <taxon>Endopterygota</taxon>
        <taxon>Coleoptera</taxon>
        <taxon>Polyphaga</taxon>
        <taxon>Cucujiformia</taxon>
        <taxon>Tenebrionidae</taxon>
        <taxon>Zophobas</taxon>
    </lineage>
</organism>
<dbReference type="SMART" id="SM00355">
    <property type="entry name" value="ZnF_C2H2"/>
    <property type="match status" value="4"/>
</dbReference>
<evidence type="ECO:0000313" key="2">
    <source>
        <dbReference type="EMBL" id="KAJ3644959.1"/>
    </source>
</evidence>
<dbReference type="AlphaFoldDB" id="A0AA38HWZ4"/>
<dbReference type="EMBL" id="JALNTZ010000007">
    <property type="protein sequence ID" value="KAJ3644959.1"/>
    <property type="molecule type" value="Genomic_DNA"/>
</dbReference>
<evidence type="ECO:0000259" key="1">
    <source>
        <dbReference type="PROSITE" id="PS00028"/>
    </source>
</evidence>
<reference evidence="2" key="1">
    <citation type="journal article" date="2023" name="G3 (Bethesda)">
        <title>Whole genome assemblies of Zophobas morio and Tenebrio molitor.</title>
        <authorList>
            <person name="Kaur S."/>
            <person name="Stinson S.A."/>
            <person name="diCenzo G.C."/>
        </authorList>
    </citation>
    <scope>NUCLEOTIDE SEQUENCE</scope>
    <source>
        <strain evidence="2">QUZm001</strain>
    </source>
</reference>
<comment type="caution">
    <text evidence="2">The sequence shown here is derived from an EMBL/GenBank/DDBJ whole genome shotgun (WGS) entry which is preliminary data.</text>
</comment>
<proteinExistence type="predicted"/>
<dbReference type="PROSITE" id="PS00028">
    <property type="entry name" value="ZINC_FINGER_C2H2_1"/>
    <property type="match status" value="1"/>
</dbReference>
<accession>A0AA38HWZ4</accession>
<gene>
    <name evidence="2" type="ORF">Zmor_022655</name>
</gene>
<protein>
    <recommendedName>
        <fullName evidence="1">C2H2-type domain-containing protein</fullName>
    </recommendedName>
</protein>
<sequence length="214" mass="25546">MQTLTHDHPYVKIVPKALVFHDHSYCRQPHLEAVIRNHPRLLRYNKSLPQTYTCSDKLASYACIKCKFKTDYIMLLKQHIWNMHNLSPLDKKKQTSSNNVQFEVRIFWYYCKQCSYKTINVKSLRSHQAVKHPWNKKSVLPTRHTIKLTPSIHVLKCNYCNYTCTQMQMLQLHKDKEHVANGKARLRQCLRCVQCAFKTFDNQCMRFHIEDQHP</sequence>
<name>A0AA38HWZ4_9CUCU</name>
<keyword evidence="3" id="KW-1185">Reference proteome</keyword>
<dbReference type="InterPro" id="IPR013087">
    <property type="entry name" value="Znf_C2H2_type"/>
</dbReference>
<dbReference type="Proteomes" id="UP001168821">
    <property type="component" value="Unassembled WGS sequence"/>
</dbReference>
<dbReference type="Gene3D" id="3.30.160.60">
    <property type="entry name" value="Classic Zinc Finger"/>
    <property type="match status" value="1"/>
</dbReference>
<evidence type="ECO:0000313" key="3">
    <source>
        <dbReference type="Proteomes" id="UP001168821"/>
    </source>
</evidence>